<feature type="transmembrane region" description="Helical" evidence="2">
    <location>
        <begin position="105"/>
        <end position="124"/>
    </location>
</feature>
<dbReference type="Proteomes" id="UP000422822">
    <property type="component" value="Chromosome"/>
</dbReference>
<sequence length="193" mass="21009">MSPNPTDSSSDSDISSGERTTEKLQVPIKKKVRKKRLQRQNAMHEEMQPLTGSQDGNVSAESSGKASSEEVQSTKQKNTYDSSTDPFLGTPYLFDNIALRIVQDMFCLIILLLLLPVIMLVSIFNKCFKCLPEKVNQGGEELEVRDMGYVRVAASSSQNSGGTDSDHNCDAQDPSSQLVDGTSSGCNNGRSVP</sequence>
<evidence type="ECO:0000256" key="1">
    <source>
        <dbReference type="SAM" id="MobiDB-lite"/>
    </source>
</evidence>
<proteinExistence type="predicted"/>
<keyword evidence="4" id="KW-1185">Reference proteome</keyword>
<name>A0AAE6QBH0_EHRRU</name>
<protein>
    <submittedName>
        <fullName evidence="3">Uncharacterized protein</fullName>
    </submittedName>
</protein>
<organism evidence="3 4">
    <name type="scientific">Ehrlichia ruminantium</name>
    <name type="common">heartwater rickettsia</name>
    <name type="synonym">Cowdria ruminantium</name>
    <dbReference type="NCBI Taxonomy" id="779"/>
    <lineage>
        <taxon>Bacteria</taxon>
        <taxon>Pseudomonadati</taxon>
        <taxon>Pseudomonadota</taxon>
        <taxon>Alphaproteobacteria</taxon>
        <taxon>Rickettsiales</taxon>
        <taxon>Anaplasmataceae</taxon>
        <taxon>Ehrlichia</taxon>
    </lineage>
</organism>
<feature type="compositionally biased region" description="Polar residues" evidence="1">
    <location>
        <begin position="173"/>
        <end position="193"/>
    </location>
</feature>
<feature type="compositionally biased region" description="Low complexity" evidence="1">
    <location>
        <begin position="59"/>
        <end position="70"/>
    </location>
</feature>
<dbReference type="EMBL" id="CP033455">
    <property type="protein sequence ID" value="QGR03728.1"/>
    <property type="molecule type" value="Genomic_DNA"/>
</dbReference>
<dbReference type="RefSeq" id="WP_158406913.1">
    <property type="nucleotide sequence ID" value="NZ_CP033454.1"/>
</dbReference>
<feature type="compositionally biased region" description="Polar residues" evidence="1">
    <location>
        <begin position="154"/>
        <end position="163"/>
    </location>
</feature>
<keyword evidence="2" id="KW-1133">Transmembrane helix</keyword>
<feature type="region of interest" description="Disordered" evidence="1">
    <location>
        <begin position="1"/>
        <end position="82"/>
    </location>
</feature>
<evidence type="ECO:0000313" key="3">
    <source>
        <dbReference type="EMBL" id="QGR03728.1"/>
    </source>
</evidence>
<keyword evidence="2" id="KW-0472">Membrane</keyword>
<feature type="compositionally biased region" description="Basic residues" evidence="1">
    <location>
        <begin position="28"/>
        <end position="38"/>
    </location>
</feature>
<reference evidence="3 4" key="1">
    <citation type="submission" date="2018-10" db="EMBL/GenBank/DDBJ databases">
        <title>Propagation and draft genome sequences of three atypical Erhlichia ruminantium isolates.</title>
        <authorList>
            <person name="Liebenberg J."/>
            <person name="Steyn H."/>
            <person name="Josemans A."/>
            <person name="Zweygarth E."/>
        </authorList>
    </citation>
    <scope>NUCLEOTIDE SEQUENCE [LARGE SCALE GENOMIC DNA]</scope>
    <source>
        <strain evidence="3 4">Omatjenne</strain>
    </source>
</reference>
<evidence type="ECO:0000256" key="2">
    <source>
        <dbReference type="SAM" id="Phobius"/>
    </source>
</evidence>
<gene>
    <name evidence="3" type="ORF">EDL80_04135</name>
</gene>
<dbReference type="AlphaFoldDB" id="A0AAE6QBH0"/>
<keyword evidence="2" id="KW-0812">Transmembrane</keyword>
<evidence type="ECO:0000313" key="4">
    <source>
        <dbReference type="Proteomes" id="UP000422822"/>
    </source>
</evidence>
<feature type="compositionally biased region" description="Polar residues" evidence="1">
    <location>
        <begin position="71"/>
        <end position="82"/>
    </location>
</feature>
<feature type="region of interest" description="Disordered" evidence="1">
    <location>
        <begin position="154"/>
        <end position="193"/>
    </location>
</feature>
<accession>A0AAE6QBH0</accession>